<protein>
    <submittedName>
        <fullName evidence="2">Uncharacterized protein</fullName>
    </submittedName>
</protein>
<reference evidence="2" key="1">
    <citation type="submission" date="2019-06" db="EMBL/GenBank/DDBJ databases">
        <authorList>
            <person name="Murdoch R.W."/>
            <person name="Fathepure B."/>
        </authorList>
    </citation>
    <scope>NUCLEOTIDE SEQUENCE</scope>
</reference>
<dbReference type="EMBL" id="MN079848">
    <property type="protein sequence ID" value="QEA08100.1"/>
    <property type="molecule type" value="Genomic_DNA"/>
</dbReference>
<accession>A0A5B8RGT9</accession>
<proteinExistence type="predicted"/>
<evidence type="ECO:0000313" key="2">
    <source>
        <dbReference type="EMBL" id="QEA08100.1"/>
    </source>
</evidence>
<sequence length="125" mass="12464">MTGEQRHPVLAGECTEAQGIGGAVAAPVAVQVQAGGDAGVHRCREDVGQDQRRLRDVGAGEVVPAEARQGRAAGGVVELVDQQHVRPQVAQDAGDGPCLGIAGGQARGEGAVRAPAEGGVEGDDA</sequence>
<organism evidence="2">
    <name type="scientific">uncultured organism</name>
    <dbReference type="NCBI Taxonomy" id="155900"/>
    <lineage>
        <taxon>unclassified sequences</taxon>
        <taxon>environmental samples</taxon>
    </lineage>
</organism>
<gene>
    <name evidence="2" type="ORF">KBTEX_04473</name>
</gene>
<dbReference type="AlphaFoldDB" id="A0A5B8RGT9"/>
<feature type="region of interest" description="Disordered" evidence="1">
    <location>
        <begin position="88"/>
        <end position="125"/>
    </location>
</feature>
<name>A0A5B8RGT9_9ZZZZ</name>
<evidence type="ECO:0000256" key="1">
    <source>
        <dbReference type="SAM" id="MobiDB-lite"/>
    </source>
</evidence>